<protein>
    <submittedName>
        <fullName evidence="2">Uncharacterized protein</fullName>
    </submittedName>
</protein>
<dbReference type="EMBL" id="AONG01000012">
    <property type="protein sequence ID" value="KIQ68713.1"/>
    <property type="molecule type" value="Genomic_DNA"/>
</dbReference>
<keyword evidence="1" id="KW-0732">Signal</keyword>
<reference evidence="2 3" key="1">
    <citation type="submission" date="2013-01" db="EMBL/GenBank/DDBJ databases">
        <authorList>
            <person name="Fiebig A."/>
            <person name="Goeker M."/>
            <person name="Klenk H.-P.P."/>
        </authorList>
    </citation>
    <scope>NUCLEOTIDE SEQUENCE [LARGE SCALE GENOMIC DNA]</scope>
    <source>
        <strain evidence="2 3">DSM 24838</strain>
    </source>
</reference>
<evidence type="ECO:0000313" key="3">
    <source>
        <dbReference type="Proteomes" id="UP000035100"/>
    </source>
</evidence>
<sequence length="78" mass="7443">MIRTSLIAAGALALSLAGPAGAGGFADEIVEAPPAVIVEPPAPRGSLPGWVIPAVLVAGLIALAVSGDDSDDDEGVGG</sequence>
<evidence type="ECO:0000313" key="2">
    <source>
        <dbReference type="EMBL" id="KIQ68713.1"/>
    </source>
</evidence>
<name>A0A0D0QCQ8_9RHOB</name>
<feature type="signal peptide" evidence="1">
    <location>
        <begin position="1"/>
        <end position="22"/>
    </location>
</feature>
<proteinExistence type="predicted"/>
<gene>
    <name evidence="2" type="ORF">Wenmar_02438</name>
</gene>
<dbReference type="RefSeq" id="WP_018301349.1">
    <property type="nucleotide sequence ID" value="NZ_KB902277.1"/>
</dbReference>
<feature type="chain" id="PRO_5002219431" evidence="1">
    <location>
        <begin position="23"/>
        <end position="78"/>
    </location>
</feature>
<keyword evidence="3" id="KW-1185">Reference proteome</keyword>
<dbReference type="AlphaFoldDB" id="A0A0D0QCQ8"/>
<evidence type="ECO:0000256" key="1">
    <source>
        <dbReference type="SAM" id="SignalP"/>
    </source>
</evidence>
<organism evidence="2 3">
    <name type="scientific">Wenxinia marina DSM 24838</name>
    <dbReference type="NCBI Taxonomy" id="1123501"/>
    <lineage>
        <taxon>Bacteria</taxon>
        <taxon>Pseudomonadati</taxon>
        <taxon>Pseudomonadota</taxon>
        <taxon>Alphaproteobacteria</taxon>
        <taxon>Rhodobacterales</taxon>
        <taxon>Roseobacteraceae</taxon>
        <taxon>Wenxinia</taxon>
    </lineage>
</organism>
<accession>A0A0D0QCQ8</accession>
<comment type="caution">
    <text evidence="2">The sequence shown here is derived from an EMBL/GenBank/DDBJ whole genome shotgun (WGS) entry which is preliminary data.</text>
</comment>
<dbReference type="Proteomes" id="UP000035100">
    <property type="component" value="Unassembled WGS sequence"/>
</dbReference>